<feature type="domain" description="HTH lysR-type" evidence="5">
    <location>
        <begin position="15"/>
        <end position="67"/>
    </location>
</feature>
<dbReference type="PRINTS" id="PR00039">
    <property type="entry name" value="HTHLYSR"/>
</dbReference>
<dbReference type="Pfam" id="PF03466">
    <property type="entry name" value="LysR_substrate"/>
    <property type="match status" value="1"/>
</dbReference>
<proteinExistence type="inferred from homology"/>
<evidence type="ECO:0000256" key="2">
    <source>
        <dbReference type="ARBA" id="ARBA00023015"/>
    </source>
</evidence>
<dbReference type="AlphaFoldDB" id="A0A533I7E4"/>
<keyword evidence="2" id="KW-0805">Transcription regulation</keyword>
<dbReference type="InterPro" id="IPR000847">
    <property type="entry name" value="LysR_HTH_N"/>
</dbReference>
<name>A0A533I7E4_PARDE</name>
<dbReference type="PANTHER" id="PTHR30419:SF8">
    <property type="entry name" value="NITROGEN ASSIMILATION TRANSCRIPTIONAL ACTIVATOR-RELATED"/>
    <property type="match status" value="1"/>
</dbReference>
<dbReference type="InterPro" id="IPR050950">
    <property type="entry name" value="HTH-type_LysR_regulators"/>
</dbReference>
<comment type="caution">
    <text evidence="6">The sequence shown here is derived from an EMBL/GenBank/DDBJ whole genome shotgun (WGS) entry which is preliminary data.</text>
</comment>
<sequence length="323" mass="35213">MKTGEIAMRVDYLGLEAFVAIADYGSFLRAAQALNLSQAALSHRLRKVEDDLGTALLTRTSREVSLTAVGQGLLPEARRLLTAIQDTYESVRAGAQRQVKRFSFACTPTIAHSVLPAVLADFAREKPGVGFEMLEIPVVRIPEVVRRGAAEFGLTVMSAELPDLRMRPIVDEDYMLFVHRDNPIASQESVTLDDILGTPLARISSQSKNRQLLDVAFGEARDKMIWQYEVQSASFALRIVSSGAAMTILPASAVLMAPDSIVALPFSGIQLNRTIGVVSRRGIPLSDVATAMLSRIETQLLQGALRRHGHDHFSPADGPRPRG</sequence>
<dbReference type="GO" id="GO:0003677">
    <property type="term" value="F:DNA binding"/>
    <property type="evidence" value="ECO:0007669"/>
    <property type="project" value="UniProtKB-KW"/>
</dbReference>
<evidence type="ECO:0000256" key="1">
    <source>
        <dbReference type="ARBA" id="ARBA00009437"/>
    </source>
</evidence>
<reference evidence="6 7" key="1">
    <citation type="journal article" date="2017" name="Nat. Commun.">
        <title>In situ click chemistry generation of cyclooxygenase-2 inhibitors.</title>
        <authorList>
            <person name="Bhardwaj A."/>
            <person name="Kaur J."/>
            <person name="Wuest M."/>
            <person name="Wuest F."/>
        </authorList>
    </citation>
    <scope>NUCLEOTIDE SEQUENCE [LARGE SCALE GENOMIC DNA]</scope>
    <source>
        <strain evidence="6">S2_012_000_R3_94</strain>
    </source>
</reference>
<dbReference type="GO" id="GO:0003700">
    <property type="term" value="F:DNA-binding transcription factor activity"/>
    <property type="evidence" value="ECO:0007669"/>
    <property type="project" value="InterPro"/>
</dbReference>
<dbReference type="EMBL" id="VAFL01000009">
    <property type="protein sequence ID" value="TKW65980.1"/>
    <property type="molecule type" value="Genomic_DNA"/>
</dbReference>
<dbReference type="Pfam" id="PF00126">
    <property type="entry name" value="HTH_1"/>
    <property type="match status" value="1"/>
</dbReference>
<dbReference type="PROSITE" id="PS50931">
    <property type="entry name" value="HTH_LYSR"/>
    <property type="match status" value="1"/>
</dbReference>
<dbReference type="InterPro" id="IPR005119">
    <property type="entry name" value="LysR_subst-bd"/>
</dbReference>
<evidence type="ECO:0000256" key="3">
    <source>
        <dbReference type="ARBA" id="ARBA00023125"/>
    </source>
</evidence>
<dbReference type="Proteomes" id="UP000315344">
    <property type="component" value="Unassembled WGS sequence"/>
</dbReference>
<dbReference type="FunFam" id="1.10.10.10:FF:000001">
    <property type="entry name" value="LysR family transcriptional regulator"/>
    <property type="match status" value="1"/>
</dbReference>
<dbReference type="GO" id="GO:0005829">
    <property type="term" value="C:cytosol"/>
    <property type="evidence" value="ECO:0007669"/>
    <property type="project" value="TreeGrafter"/>
</dbReference>
<dbReference type="SUPFAM" id="SSF53850">
    <property type="entry name" value="Periplasmic binding protein-like II"/>
    <property type="match status" value="1"/>
</dbReference>
<dbReference type="SUPFAM" id="SSF46785">
    <property type="entry name" value="Winged helix' DNA-binding domain"/>
    <property type="match status" value="1"/>
</dbReference>
<accession>A0A533I7E4</accession>
<dbReference type="PANTHER" id="PTHR30419">
    <property type="entry name" value="HTH-TYPE TRANSCRIPTIONAL REGULATOR YBHD"/>
    <property type="match status" value="1"/>
</dbReference>
<evidence type="ECO:0000313" key="7">
    <source>
        <dbReference type="Proteomes" id="UP000315344"/>
    </source>
</evidence>
<dbReference type="Gene3D" id="1.10.10.10">
    <property type="entry name" value="Winged helix-like DNA-binding domain superfamily/Winged helix DNA-binding domain"/>
    <property type="match status" value="1"/>
</dbReference>
<organism evidence="6 7">
    <name type="scientific">Paracoccus denitrificans</name>
    <dbReference type="NCBI Taxonomy" id="266"/>
    <lineage>
        <taxon>Bacteria</taxon>
        <taxon>Pseudomonadati</taxon>
        <taxon>Pseudomonadota</taxon>
        <taxon>Alphaproteobacteria</taxon>
        <taxon>Rhodobacterales</taxon>
        <taxon>Paracoccaceae</taxon>
        <taxon>Paracoccus</taxon>
    </lineage>
</organism>
<evidence type="ECO:0000259" key="5">
    <source>
        <dbReference type="PROSITE" id="PS50931"/>
    </source>
</evidence>
<comment type="similarity">
    <text evidence="1">Belongs to the LysR transcriptional regulatory family.</text>
</comment>
<gene>
    <name evidence="6" type="ORF">DI616_12595</name>
</gene>
<dbReference type="InterPro" id="IPR036388">
    <property type="entry name" value="WH-like_DNA-bd_sf"/>
</dbReference>
<dbReference type="Gene3D" id="3.40.190.290">
    <property type="match status" value="1"/>
</dbReference>
<protein>
    <submittedName>
        <fullName evidence="6">LysR family transcriptional regulator</fullName>
    </submittedName>
</protein>
<evidence type="ECO:0000313" key="6">
    <source>
        <dbReference type="EMBL" id="TKW65980.1"/>
    </source>
</evidence>
<keyword evidence="3" id="KW-0238">DNA-binding</keyword>
<dbReference type="InterPro" id="IPR036390">
    <property type="entry name" value="WH_DNA-bd_sf"/>
</dbReference>
<keyword evidence="4" id="KW-0804">Transcription</keyword>
<evidence type="ECO:0000256" key="4">
    <source>
        <dbReference type="ARBA" id="ARBA00023163"/>
    </source>
</evidence>